<feature type="compositionally biased region" description="Basic and acidic residues" evidence="1">
    <location>
        <begin position="95"/>
        <end position="106"/>
    </location>
</feature>
<feature type="compositionally biased region" description="Acidic residues" evidence="1">
    <location>
        <begin position="107"/>
        <end position="134"/>
    </location>
</feature>
<protein>
    <submittedName>
        <fullName evidence="2">Uncharacterized protein</fullName>
    </submittedName>
</protein>
<keyword evidence="3" id="KW-1185">Reference proteome</keyword>
<feature type="region of interest" description="Disordered" evidence="1">
    <location>
        <begin position="1"/>
        <end position="22"/>
    </location>
</feature>
<evidence type="ECO:0000313" key="3">
    <source>
        <dbReference type="Proteomes" id="UP000230233"/>
    </source>
</evidence>
<gene>
    <name evidence="2" type="primary">Cni-F18G5.1</name>
    <name evidence="2" type="synonym">Cnig_chr_X.g22565</name>
    <name evidence="2" type="ORF">B9Z55_022565</name>
</gene>
<evidence type="ECO:0000313" key="2">
    <source>
        <dbReference type="EMBL" id="PIC15691.1"/>
    </source>
</evidence>
<dbReference type="EMBL" id="PDUG01000006">
    <property type="protein sequence ID" value="PIC15691.1"/>
    <property type="molecule type" value="Genomic_DNA"/>
</dbReference>
<sequence length="177" mass="20852">MNLPESFENRSRKRKNSPKKYCNTEEMSFYGATRTENSDTETEGYGEEYKQLHKYIKPRRMSIYAPDFRYGPNRRSYWQQDLSNTDDDDDDEDEEKKVDGKYKKENDEEDSSDDESSSEDSGDEHEEKDDDAEDIEKAEKDKMEMANGDKACDWEKAINLQKIQDMMQAKQKVATDE</sequence>
<feature type="compositionally biased region" description="Basic and acidic residues" evidence="1">
    <location>
        <begin position="135"/>
        <end position="144"/>
    </location>
</feature>
<dbReference type="AlphaFoldDB" id="A0A2G5SLD2"/>
<reference evidence="3" key="1">
    <citation type="submission" date="2017-10" db="EMBL/GenBank/DDBJ databases">
        <title>Rapid genome shrinkage in a self-fertile nematode reveals novel sperm competition proteins.</title>
        <authorList>
            <person name="Yin D."/>
            <person name="Schwarz E.M."/>
            <person name="Thomas C.G."/>
            <person name="Felde R.L."/>
            <person name="Korf I.F."/>
            <person name="Cutter A.D."/>
            <person name="Schartner C.M."/>
            <person name="Ralston E.J."/>
            <person name="Meyer B.J."/>
            <person name="Haag E.S."/>
        </authorList>
    </citation>
    <scope>NUCLEOTIDE SEQUENCE [LARGE SCALE GENOMIC DNA]</scope>
    <source>
        <strain evidence="3">JU1422</strain>
    </source>
</reference>
<evidence type="ECO:0000256" key="1">
    <source>
        <dbReference type="SAM" id="MobiDB-lite"/>
    </source>
</evidence>
<accession>A0A2G5SLD2</accession>
<dbReference type="OrthoDB" id="5877068at2759"/>
<dbReference type="Proteomes" id="UP000230233">
    <property type="component" value="Chromosome X"/>
</dbReference>
<proteinExistence type="predicted"/>
<organism evidence="2 3">
    <name type="scientific">Caenorhabditis nigoni</name>
    <dbReference type="NCBI Taxonomy" id="1611254"/>
    <lineage>
        <taxon>Eukaryota</taxon>
        <taxon>Metazoa</taxon>
        <taxon>Ecdysozoa</taxon>
        <taxon>Nematoda</taxon>
        <taxon>Chromadorea</taxon>
        <taxon>Rhabditida</taxon>
        <taxon>Rhabditina</taxon>
        <taxon>Rhabditomorpha</taxon>
        <taxon>Rhabditoidea</taxon>
        <taxon>Rhabditidae</taxon>
        <taxon>Peloderinae</taxon>
        <taxon>Caenorhabditis</taxon>
    </lineage>
</organism>
<comment type="caution">
    <text evidence="2">The sequence shown here is derived from an EMBL/GenBank/DDBJ whole genome shotgun (WGS) entry which is preliminary data.</text>
</comment>
<feature type="region of interest" description="Disordered" evidence="1">
    <location>
        <begin position="61"/>
        <end position="149"/>
    </location>
</feature>
<name>A0A2G5SLD2_9PELO</name>
<feature type="compositionally biased region" description="Acidic residues" evidence="1">
    <location>
        <begin position="84"/>
        <end position="94"/>
    </location>
</feature>